<evidence type="ECO:0000256" key="1">
    <source>
        <dbReference type="ARBA" id="ARBA00023157"/>
    </source>
</evidence>
<organism evidence="3">
    <name type="scientific">Menopon gallinae</name>
    <name type="common">poultry shaft louse</name>
    <dbReference type="NCBI Taxonomy" id="328185"/>
    <lineage>
        <taxon>Eukaryota</taxon>
        <taxon>Metazoa</taxon>
        <taxon>Ecdysozoa</taxon>
        <taxon>Arthropoda</taxon>
        <taxon>Hexapoda</taxon>
        <taxon>Insecta</taxon>
        <taxon>Pterygota</taxon>
        <taxon>Neoptera</taxon>
        <taxon>Paraneoptera</taxon>
        <taxon>Psocodea</taxon>
        <taxon>Troctomorpha</taxon>
        <taxon>Phthiraptera</taxon>
        <taxon>Amblycera</taxon>
        <taxon>Menoponidae</taxon>
        <taxon>Menopon</taxon>
    </lineage>
</organism>
<name>A0AAW2HKY8_9NEOP</name>
<dbReference type="InterPro" id="IPR013162">
    <property type="entry name" value="CD80_C2-set"/>
</dbReference>
<feature type="domain" description="Ig-like" evidence="2">
    <location>
        <begin position="264"/>
        <end position="303"/>
    </location>
</feature>
<keyword evidence="1" id="KW-1015">Disulfide bond</keyword>
<feature type="domain" description="Ig-like" evidence="2">
    <location>
        <begin position="164"/>
        <end position="259"/>
    </location>
</feature>
<comment type="caution">
    <text evidence="3">The sequence shown here is derived from an EMBL/GenBank/DDBJ whole genome shotgun (WGS) entry which is preliminary data.</text>
</comment>
<proteinExistence type="predicted"/>
<accession>A0AAW2HKY8</accession>
<dbReference type="InterPro" id="IPR013783">
    <property type="entry name" value="Ig-like_fold"/>
</dbReference>
<dbReference type="EMBL" id="JARGDH010000004">
    <property type="protein sequence ID" value="KAL0270291.1"/>
    <property type="molecule type" value="Genomic_DNA"/>
</dbReference>
<dbReference type="Pfam" id="PF08205">
    <property type="entry name" value="C2-set_2"/>
    <property type="match status" value="2"/>
</dbReference>
<dbReference type="InterPro" id="IPR036179">
    <property type="entry name" value="Ig-like_dom_sf"/>
</dbReference>
<feature type="domain" description="Ig-like" evidence="2">
    <location>
        <begin position="62"/>
        <end position="159"/>
    </location>
</feature>
<dbReference type="InterPro" id="IPR007110">
    <property type="entry name" value="Ig-like_dom"/>
</dbReference>
<dbReference type="PANTHER" id="PTHR23278:SF4">
    <property type="entry name" value="SIDESTEP, ISOFORM C"/>
    <property type="match status" value="1"/>
</dbReference>
<dbReference type="Gene3D" id="2.60.40.10">
    <property type="entry name" value="Immunoglobulins"/>
    <property type="match status" value="4"/>
</dbReference>
<dbReference type="AlphaFoldDB" id="A0AAW2HKY8"/>
<gene>
    <name evidence="3" type="ORF">PYX00_007753</name>
</gene>
<evidence type="ECO:0000259" key="2">
    <source>
        <dbReference type="PROSITE" id="PS50835"/>
    </source>
</evidence>
<reference evidence="3" key="1">
    <citation type="journal article" date="2024" name="Gigascience">
        <title>Chromosome-level genome of the poultry shaft louse Menopon gallinae provides insight into the host-switching and adaptive evolution of parasitic lice.</title>
        <authorList>
            <person name="Xu Y."/>
            <person name="Ma L."/>
            <person name="Liu S."/>
            <person name="Liang Y."/>
            <person name="Liu Q."/>
            <person name="He Z."/>
            <person name="Tian L."/>
            <person name="Duan Y."/>
            <person name="Cai W."/>
            <person name="Li H."/>
            <person name="Song F."/>
        </authorList>
    </citation>
    <scope>NUCLEOTIDE SEQUENCE</scope>
    <source>
        <strain evidence="3">Cailab_2023a</strain>
    </source>
</reference>
<dbReference type="PROSITE" id="PS50835">
    <property type="entry name" value="IG_LIKE"/>
    <property type="match status" value="3"/>
</dbReference>
<evidence type="ECO:0000313" key="3">
    <source>
        <dbReference type="EMBL" id="KAL0270291.1"/>
    </source>
</evidence>
<dbReference type="SUPFAM" id="SSF48726">
    <property type="entry name" value="Immunoglobulin"/>
    <property type="match status" value="3"/>
</dbReference>
<sequence>MSNDLGSRTNFLVGSKTGPSRLKINRVIPSDQGVFRCRIDYNNSPTKNYKVNLTLVEQPSEPIVYDAQGREVFGVAGPFKEGYDLFLSCHVVGGRPRPNVTWWEGDRLLDSVMESATSTLVVNQYFRVNVSRSLYNANLRCKASVLDAAPALVKDVMIEVYLKPQEVNVTLLTEVLTAGRPQQYKCETWGSVPQAKITWLLEDEPVRNAAVTMAHHNNNVTESVLTYRPSSADNGKELTCRAENPRFPGSIMDRKIKLTVLYSPIMSVKRFPGPKFEHLREGGEIRLFCQIDANPEVEEVSWFHGVRNVNVSVTNNGLELLRISLGIYLSREPFPLPPPCLSPKMKTPAKMTIYGKFYRSGRKSGMSPAVDFTSLLTSLGSLPIDGYFTPFPAETIGEWESSAGTDRDAPFRGSQSKFLPLQI</sequence>
<dbReference type="PANTHER" id="PTHR23278">
    <property type="entry name" value="SIDESTEP PROTEIN"/>
    <property type="match status" value="1"/>
</dbReference>
<protein>
    <recommendedName>
        <fullName evidence="2">Ig-like domain-containing protein</fullName>
    </recommendedName>
</protein>